<reference evidence="3 4" key="1">
    <citation type="submission" date="2018-05" db="EMBL/GenBank/DDBJ databases">
        <title>Genomic Encyclopedia of Type Strains, Phase IV (KMG-IV): sequencing the most valuable type-strain genomes for metagenomic binning, comparative biology and taxonomic classification.</title>
        <authorList>
            <person name="Goeker M."/>
        </authorList>
    </citation>
    <scope>NUCLEOTIDE SEQUENCE [LARGE SCALE GENOMIC DNA]</scope>
    <source>
        <strain evidence="3 4">DSM 23606</strain>
    </source>
</reference>
<proteinExistence type="predicted"/>
<evidence type="ECO:0000313" key="4">
    <source>
        <dbReference type="Proteomes" id="UP000246569"/>
    </source>
</evidence>
<sequence>MEFLVFRLYAPLAAWGRVAVGQERPSDPYPSKSAIVGLLAAALGIRREEEAALAALAEGYGCALCIDQEGALLRDYHTAQVPSRVALKGRPLLTRRDELAPARADLNTILSFREYRCDALARVALWARSGAPQPLAALAAALRRPRFALYLGRKSCPPALPLCAQCLDAATLEAAFAAARFPDEWLDEAGPFDPASTPLLCWELDAPTALAAQMTVLRRDQPRSRRRWQFGERSEAQARMAGPGASS</sequence>
<evidence type="ECO:0000256" key="2">
    <source>
        <dbReference type="SAM" id="MobiDB-lite"/>
    </source>
</evidence>
<dbReference type="Gene3D" id="3.30.70.2660">
    <property type="match status" value="1"/>
</dbReference>
<comment type="caution">
    <text evidence="3">The sequence shown here is derived from an EMBL/GenBank/DDBJ whole genome shotgun (WGS) entry which is preliminary data.</text>
</comment>
<dbReference type="AlphaFoldDB" id="A0A317MZ34"/>
<dbReference type="Proteomes" id="UP000246569">
    <property type="component" value="Unassembled WGS sequence"/>
</dbReference>
<gene>
    <name evidence="3" type="ORF">C7443_10134</name>
</gene>
<keyword evidence="4" id="KW-1185">Reference proteome</keyword>
<dbReference type="InterPro" id="IPR013422">
    <property type="entry name" value="CRISPR-assoc_prot_Cas5_N"/>
</dbReference>
<organism evidence="3 4">
    <name type="scientific">Plasticicumulans acidivorans</name>
    <dbReference type="NCBI Taxonomy" id="886464"/>
    <lineage>
        <taxon>Bacteria</taxon>
        <taxon>Pseudomonadati</taxon>
        <taxon>Pseudomonadota</taxon>
        <taxon>Gammaproteobacteria</taxon>
        <taxon>Candidatus Competibacteraceae</taxon>
        <taxon>Plasticicumulans</taxon>
    </lineage>
</organism>
<evidence type="ECO:0000256" key="1">
    <source>
        <dbReference type="ARBA" id="ARBA00023118"/>
    </source>
</evidence>
<dbReference type="NCBIfam" id="TIGR02593">
    <property type="entry name" value="CRISPR_cas5"/>
    <property type="match status" value="1"/>
</dbReference>
<dbReference type="NCBIfam" id="TIGR01868">
    <property type="entry name" value="casD_Cas5e"/>
    <property type="match status" value="1"/>
</dbReference>
<name>A0A317MZ34_9GAMM</name>
<evidence type="ECO:0000313" key="3">
    <source>
        <dbReference type="EMBL" id="PWV65551.1"/>
    </source>
</evidence>
<dbReference type="InterPro" id="IPR010147">
    <property type="entry name" value="CRISPR-assoc_prot_CasD"/>
</dbReference>
<protein>
    <submittedName>
        <fullName evidence="3">CRISPR system Cascade subunit CasD</fullName>
    </submittedName>
</protein>
<dbReference type="Pfam" id="PF09704">
    <property type="entry name" value="Cas_Cas5d"/>
    <property type="match status" value="1"/>
</dbReference>
<dbReference type="OrthoDB" id="5704083at2"/>
<accession>A0A317MZ34</accession>
<dbReference type="EMBL" id="QGTJ01000001">
    <property type="protein sequence ID" value="PWV65551.1"/>
    <property type="molecule type" value="Genomic_DNA"/>
</dbReference>
<feature type="region of interest" description="Disordered" evidence="2">
    <location>
        <begin position="223"/>
        <end position="247"/>
    </location>
</feature>
<dbReference type="GO" id="GO:0043571">
    <property type="term" value="P:maintenance of CRISPR repeat elements"/>
    <property type="evidence" value="ECO:0007669"/>
    <property type="project" value="InterPro"/>
</dbReference>
<dbReference type="GO" id="GO:0003723">
    <property type="term" value="F:RNA binding"/>
    <property type="evidence" value="ECO:0007669"/>
    <property type="project" value="InterPro"/>
</dbReference>
<dbReference type="GO" id="GO:0051607">
    <property type="term" value="P:defense response to virus"/>
    <property type="evidence" value="ECO:0007669"/>
    <property type="project" value="UniProtKB-KW"/>
</dbReference>
<feature type="compositionally biased region" description="Basic and acidic residues" evidence="2">
    <location>
        <begin position="223"/>
        <end position="236"/>
    </location>
</feature>
<dbReference type="RefSeq" id="WP_110016557.1">
    <property type="nucleotide sequence ID" value="NZ_QGTJ01000001.1"/>
</dbReference>
<dbReference type="InterPro" id="IPR021124">
    <property type="entry name" value="CRISPR-assoc_prot_Cas5"/>
</dbReference>
<dbReference type="CDD" id="cd09693">
    <property type="entry name" value="Cas5_I"/>
    <property type="match status" value="1"/>
</dbReference>
<keyword evidence="1" id="KW-0051">Antiviral defense</keyword>